<protein>
    <submittedName>
        <fullName evidence="1">Uncharacterized protein</fullName>
    </submittedName>
</protein>
<name>A0A5N7MW67_9HYPH</name>
<evidence type="ECO:0000313" key="2">
    <source>
        <dbReference type="Proteomes" id="UP000403266"/>
    </source>
</evidence>
<comment type="caution">
    <text evidence="1">The sequence shown here is derived from an EMBL/GenBank/DDBJ whole genome shotgun (WGS) entry which is preliminary data.</text>
</comment>
<dbReference type="RefSeq" id="WP_152718401.1">
    <property type="nucleotide sequence ID" value="NZ_VOSJ01000613.1"/>
</dbReference>
<dbReference type="EMBL" id="VOSK01000576">
    <property type="protein sequence ID" value="MPR31197.1"/>
    <property type="molecule type" value="Genomic_DNA"/>
</dbReference>
<organism evidence="1 2">
    <name type="scientific">Microvirga tunisiensis</name>
    <dbReference type="NCBI Taxonomy" id="2108360"/>
    <lineage>
        <taxon>Bacteria</taxon>
        <taxon>Pseudomonadati</taxon>
        <taxon>Pseudomonadota</taxon>
        <taxon>Alphaproteobacteria</taxon>
        <taxon>Hyphomicrobiales</taxon>
        <taxon>Methylobacteriaceae</taxon>
        <taxon>Microvirga</taxon>
    </lineage>
</organism>
<gene>
    <name evidence="1" type="ORF">FS320_41515</name>
</gene>
<keyword evidence="2" id="KW-1185">Reference proteome</keyword>
<proteinExistence type="predicted"/>
<dbReference type="Gene3D" id="1.10.10.60">
    <property type="entry name" value="Homeodomain-like"/>
    <property type="match status" value="1"/>
</dbReference>
<accession>A0A5N7MW67</accession>
<dbReference type="Pfam" id="PF20901">
    <property type="entry name" value="Sf6_terminase"/>
    <property type="match status" value="1"/>
</dbReference>
<reference evidence="1 2" key="1">
    <citation type="journal article" date="2019" name="Syst. Appl. Microbiol.">
        <title>Microvirga tunisiensis sp. nov., a root nodule symbiotic bacterium isolated from Lupinus micranthus and L. luteus grown in Northern Tunisia.</title>
        <authorList>
            <person name="Msaddak A."/>
            <person name="Rejili M."/>
            <person name="Duran D."/>
            <person name="Mars M."/>
            <person name="Palacios J.M."/>
            <person name="Ruiz-Argueso T."/>
            <person name="Rey L."/>
            <person name="Imperial J."/>
        </authorList>
    </citation>
    <scope>NUCLEOTIDE SEQUENCE [LARGE SCALE GENOMIC DNA]</scope>
    <source>
        <strain evidence="1 2">Lmie10</strain>
    </source>
</reference>
<dbReference type="Proteomes" id="UP000403266">
    <property type="component" value="Unassembled WGS sequence"/>
</dbReference>
<evidence type="ECO:0000313" key="1">
    <source>
        <dbReference type="EMBL" id="MPR31197.1"/>
    </source>
</evidence>
<dbReference type="AlphaFoldDB" id="A0A5N7MW67"/>
<sequence>MKAQTARRPQVLTDNTKDDILDLIIQCKPIPRIASDLGVPETHIYRALATDAAFRKAYEAAKVIQLYRLEEILLDEAGGPWSDADPKEIERLLAVTKELIARRTPKIRSLDGPLQDLAFRFLSFEPEDE</sequence>
<dbReference type="InterPro" id="IPR048683">
    <property type="entry name" value="Sf6_terminase"/>
</dbReference>